<proteinExistence type="predicted"/>
<evidence type="ECO:0000313" key="2">
    <source>
        <dbReference type="EMBL" id="VVC91902.1"/>
    </source>
</evidence>
<keyword evidence="1" id="KW-0732">Signal</keyword>
<feature type="chain" id="PRO_5022667668" evidence="1">
    <location>
        <begin position="28"/>
        <end position="98"/>
    </location>
</feature>
<evidence type="ECO:0000256" key="1">
    <source>
        <dbReference type="SAM" id="SignalP"/>
    </source>
</evidence>
<reference evidence="2 3" key="1">
    <citation type="submission" date="2017-07" db="EMBL/GenBank/DDBJ databases">
        <authorList>
            <person name="Talla V."/>
            <person name="Backstrom N."/>
        </authorList>
    </citation>
    <scope>NUCLEOTIDE SEQUENCE [LARGE SCALE GENOMIC DNA]</scope>
</reference>
<gene>
    <name evidence="2" type="ORF">LSINAPIS_LOCUS4457</name>
</gene>
<dbReference type="Proteomes" id="UP000324832">
    <property type="component" value="Unassembled WGS sequence"/>
</dbReference>
<sequence>MRESDIDFSLISRNAFLLLRLLYYCSATDHNILDHGLCKPFWNTKLSLHNSVIIDDKCGHICFYFICSCKSIGYGIASHIPIQKYFLCNNWLRNQSEK</sequence>
<organism evidence="2 3">
    <name type="scientific">Leptidea sinapis</name>
    <dbReference type="NCBI Taxonomy" id="189913"/>
    <lineage>
        <taxon>Eukaryota</taxon>
        <taxon>Metazoa</taxon>
        <taxon>Ecdysozoa</taxon>
        <taxon>Arthropoda</taxon>
        <taxon>Hexapoda</taxon>
        <taxon>Insecta</taxon>
        <taxon>Pterygota</taxon>
        <taxon>Neoptera</taxon>
        <taxon>Endopterygota</taxon>
        <taxon>Lepidoptera</taxon>
        <taxon>Glossata</taxon>
        <taxon>Ditrysia</taxon>
        <taxon>Papilionoidea</taxon>
        <taxon>Pieridae</taxon>
        <taxon>Dismorphiinae</taxon>
        <taxon>Leptidea</taxon>
    </lineage>
</organism>
<evidence type="ECO:0000313" key="3">
    <source>
        <dbReference type="Proteomes" id="UP000324832"/>
    </source>
</evidence>
<feature type="signal peptide" evidence="1">
    <location>
        <begin position="1"/>
        <end position="27"/>
    </location>
</feature>
<accession>A0A5E4Q111</accession>
<name>A0A5E4Q111_9NEOP</name>
<dbReference type="EMBL" id="FZQP02001138">
    <property type="protein sequence ID" value="VVC91902.1"/>
    <property type="molecule type" value="Genomic_DNA"/>
</dbReference>
<keyword evidence="3" id="KW-1185">Reference proteome</keyword>
<protein>
    <submittedName>
        <fullName evidence="2">Uncharacterized protein</fullName>
    </submittedName>
</protein>
<dbReference type="AlphaFoldDB" id="A0A5E4Q111"/>